<comment type="caution">
    <text evidence="1">The sequence shown here is derived from an EMBL/GenBank/DDBJ whole genome shotgun (WGS) entry which is preliminary data.</text>
</comment>
<dbReference type="AlphaFoldDB" id="A0A426ZAN8"/>
<dbReference type="Proteomes" id="UP000287651">
    <property type="component" value="Unassembled WGS sequence"/>
</dbReference>
<reference evidence="1 2" key="1">
    <citation type="journal article" date="2014" name="Agronomy (Basel)">
        <title>A Draft Genome Sequence for Ensete ventricosum, the Drought-Tolerant Tree Against Hunger.</title>
        <authorList>
            <person name="Harrison J."/>
            <person name="Moore K.A."/>
            <person name="Paszkiewicz K."/>
            <person name="Jones T."/>
            <person name="Grant M."/>
            <person name="Ambacheew D."/>
            <person name="Muzemil S."/>
            <person name="Studholme D.J."/>
        </authorList>
    </citation>
    <scope>NUCLEOTIDE SEQUENCE [LARGE SCALE GENOMIC DNA]</scope>
</reference>
<evidence type="ECO:0000313" key="1">
    <source>
        <dbReference type="EMBL" id="RRT61055.1"/>
    </source>
</evidence>
<organism evidence="1 2">
    <name type="scientific">Ensete ventricosum</name>
    <name type="common">Abyssinian banana</name>
    <name type="synonym">Musa ensete</name>
    <dbReference type="NCBI Taxonomy" id="4639"/>
    <lineage>
        <taxon>Eukaryota</taxon>
        <taxon>Viridiplantae</taxon>
        <taxon>Streptophyta</taxon>
        <taxon>Embryophyta</taxon>
        <taxon>Tracheophyta</taxon>
        <taxon>Spermatophyta</taxon>
        <taxon>Magnoliopsida</taxon>
        <taxon>Liliopsida</taxon>
        <taxon>Zingiberales</taxon>
        <taxon>Musaceae</taxon>
        <taxon>Ensete</taxon>
    </lineage>
</organism>
<protein>
    <submittedName>
        <fullName evidence="1">Uncharacterized protein</fullName>
    </submittedName>
</protein>
<gene>
    <name evidence="1" type="ORF">B296_00028724</name>
</gene>
<dbReference type="EMBL" id="AMZH03007551">
    <property type="protein sequence ID" value="RRT61055.1"/>
    <property type="molecule type" value="Genomic_DNA"/>
</dbReference>
<proteinExistence type="predicted"/>
<accession>A0A426ZAN8</accession>
<name>A0A426ZAN8_ENSVE</name>
<sequence length="177" mass="19147">MLSASTALISHCHLYSITTPPPLLSSSSLVVRTTQQLLPPLLIFPSCSGACQVVVAFCSNRALLLPLLPSSSSVVRTTHLPLAPSMPSCCSHPQSIAGHTTVASYSSHPLLPRLPLLLLLCFPRDSSWFPLLDASSPFFLYSTRLPSFVSDRHHMPSTNRYSPATIAIANSLFHNRA</sequence>
<evidence type="ECO:0000313" key="2">
    <source>
        <dbReference type="Proteomes" id="UP000287651"/>
    </source>
</evidence>